<dbReference type="GO" id="GO:0016020">
    <property type="term" value="C:membrane"/>
    <property type="evidence" value="ECO:0007669"/>
    <property type="project" value="UniProtKB-SubCell"/>
</dbReference>
<organism evidence="9 11">
    <name type="scientific">Corynebacterium flavescens</name>
    <dbReference type="NCBI Taxonomy" id="28028"/>
    <lineage>
        <taxon>Bacteria</taxon>
        <taxon>Bacillati</taxon>
        <taxon>Actinomycetota</taxon>
        <taxon>Actinomycetes</taxon>
        <taxon>Mycobacteriales</taxon>
        <taxon>Corynebacteriaceae</taxon>
        <taxon>Corynebacterium</taxon>
    </lineage>
</organism>
<dbReference type="AlphaFoldDB" id="A0A1L7CLH0"/>
<evidence type="ECO:0000256" key="4">
    <source>
        <dbReference type="ARBA" id="ARBA00023136"/>
    </source>
</evidence>
<dbReference type="Proteomes" id="UP000315353">
    <property type="component" value="Unassembled WGS sequence"/>
</dbReference>
<dbReference type="Pfam" id="PF12698">
    <property type="entry name" value="ABC2_membrane_3"/>
    <property type="match status" value="2"/>
</dbReference>
<keyword evidence="2 7" id="KW-0812">Transmembrane</keyword>
<dbReference type="KEGG" id="cfc:CFLV_05575"/>
<dbReference type="NCBIfam" id="TIGR03061">
    <property type="entry name" value="pip_yhgE_Nterm"/>
    <property type="match status" value="1"/>
</dbReference>
<reference evidence="10 12" key="2">
    <citation type="submission" date="2019-06" db="EMBL/GenBank/DDBJ databases">
        <title>Whole genome shotgun sequence of Corynebacterium flavescens NBRC 14136.</title>
        <authorList>
            <person name="Hosoyama A."/>
            <person name="Uohara A."/>
            <person name="Ohji S."/>
            <person name="Ichikawa N."/>
        </authorList>
    </citation>
    <scope>NUCLEOTIDE SEQUENCE [LARGE SCALE GENOMIC DNA]</scope>
    <source>
        <strain evidence="10 12">NBRC 14136</strain>
    </source>
</reference>
<comment type="subcellular location">
    <subcellularLocation>
        <location evidence="1">Membrane</location>
        <topology evidence="1">Multi-pass membrane protein</topology>
    </subcellularLocation>
</comment>
<dbReference type="OrthoDB" id="9811483at2"/>
<evidence type="ECO:0000256" key="1">
    <source>
        <dbReference type="ARBA" id="ARBA00004141"/>
    </source>
</evidence>
<feature type="transmembrane region" description="Helical" evidence="7">
    <location>
        <begin position="21"/>
        <end position="44"/>
    </location>
</feature>
<evidence type="ECO:0000256" key="7">
    <source>
        <dbReference type="SAM" id="Phobius"/>
    </source>
</evidence>
<feature type="transmembrane region" description="Helical" evidence="7">
    <location>
        <begin position="599"/>
        <end position="620"/>
    </location>
</feature>
<keyword evidence="11" id="KW-1185">Reference proteome</keyword>
<feature type="transmembrane region" description="Helical" evidence="7">
    <location>
        <begin position="683"/>
        <end position="704"/>
    </location>
</feature>
<evidence type="ECO:0000259" key="8">
    <source>
        <dbReference type="Pfam" id="PF12698"/>
    </source>
</evidence>
<dbReference type="Proteomes" id="UP000185479">
    <property type="component" value="Chromosome"/>
</dbReference>
<evidence type="ECO:0000313" key="9">
    <source>
        <dbReference type="EMBL" id="APT86706.1"/>
    </source>
</evidence>
<dbReference type="PANTHER" id="PTHR43077">
    <property type="entry name" value="TRANSPORT PERMEASE YVFS-RELATED"/>
    <property type="match status" value="1"/>
</dbReference>
<feature type="domain" description="ABC-2 type transporter transmembrane" evidence="8">
    <location>
        <begin position="523"/>
        <end position="703"/>
    </location>
</feature>
<evidence type="ECO:0000256" key="3">
    <source>
        <dbReference type="ARBA" id="ARBA00022989"/>
    </source>
</evidence>
<dbReference type="InterPro" id="IPR013525">
    <property type="entry name" value="ABC2_TM"/>
</dbReference>
<dbReference type="PANTHER" id="PTHR43077:SF10">
    <property type="entry name" value="TRANSPORT PERMEASE PROTEIN"/>
    <property type="match status" value="1"/>
</dbReference>
<keyword evidence="5" id="KW-0175">Coiled coil</keyword>
<proteinExistence type="predicted"/>
<dbReference type="InterPro" id="IPR017500">
    <property type="entry name" value="Phage_infect_YhgE_N"/>
</dbReference>
<reference evidence="9 11" key="1">
    <citation type="submission" date="2014-08" db="EMBL/GenBank/DDBJ databases">
        <title>Complete genome sequence of Corynebacterium flavescens OJ8(T)(=DSM 20296(T)), isolated from cheese.</title>
        <authorList>
            <person name="Ruckert C."/>
            <person name="Albersmeier A."/>
            <person name="Winkler A."/>
            <person name="Kalinowski J."/>
        </authorList>
    </citation>
    <scope>NUCLEOTIDE SEQUENCE [LARGE SCALE GENOMIC DNA]</scope>
    <source>
        <strain evidence="9 11">OJ8</strain>
    </source>
</reference>
<feature type="transmembrane region" description="Helical" evidence="7">
    <location>
        <begin position="565"/>
        <end position="593"/>
    </location>
</feature>
<feature type="transmembrane region" description="Helical" evidence="7">
    <location>
        <begin position="632"/>
        <end position="651"/>
    </location>
</feature>
<evidence type="ECO:0000256" key="5">
    <source>
        <dbReference type="SAM" id="Coils"/>
    </source>
</evidence>
<evidence type="ECO:0000313" key="12">
    <source>
        <dbReference type="Proteomes" id="UP000315353"/>
    </source>
</evidence>
<feature type="region of interest" description="Disordered" evidence="6">
    <location>
        <begin position="365"/>
        <end position="384"/>
    </location>
</feature>
<keyword evidence="4 7" id="KW-0472">Membrane</keyword>
<sequence length="726" mass="77618">MKNILTILHDDLAAIRSNVMTAVIVFGVLIIPLLFTTFNVLASWNPFGNTQRLQIAVASKDAGYESDLAPIKLNLGDEVLSQLSRNHDIDWIITDSGDAVEGTKSGQYYAGIVLPEDFSKDLLTFYVAGTEPTKLELYTNEKKNALSTTITTQGADGVVEKIDESFTQVVSSIGLGVVSELDQYLDRDQTQSAFDTVEERMRTVSARLDSASTTVRSLSSLLDSTVPLADGASNILAAAGEQSSALDDANGQSPLDSLDSILGGSTSSLDSALDSTAASYGAVRDRLDGLLGDADSLTSGTATTYRSMAQRVQEQSDAFSQLRSTLQAQSDSAPAGVATTAYASVLAQIDSTIAQTNALHDSLQQTASDIESGRGNAADSRQRSKDAVASAISAVESARSAYRNDLKPQLDALGTNVRAVAGGIDSVKQDLAGVRATMGSEGNAGSALTQARDSTARLADRLSEQSKRFADLERQLADARDSGDFKKLSEILSNDPTTLASRLTSPVAIDREAIFPVATFGVGMAPFYMTLSLWVGALIACVLVRTNAEKHYLGPASSFTRNEAYLGRFATFALIALGQSTLVVLSLLLFVQIGAAHPFLLLLSGWIISLVFMLMIYTLVISFDSAGKALSILLLVLQISGASGAYPLPLLPDWFHTISPWLPATYAVDALRSAIAGVYHGDMWRSLGMLLLFTIPTLILGLWLRRFMDGYHRRLQRAIESTKVMA</sequence>
<dbReference type="Gene3D" id="3.40.1710.10">
    <property type="entry name" value="abc type-2 transporter like domain"/>
    <property type="match status" value="1"/>
</dbReference>
<dbReference type="InterPro" id="IPR051328">
    <property type="entry name" value="T7SS_ABC-Transporter"/>
</dbReference>
<feature type="coiled-coil region" evidence="5">
    <location>
        <begin position="455"/>
        <end position="482"/>
    </location>
</feature>
<dbReference type="InterPro" id="IPR017501">
    <property type="entry name" value="Phage_infect_YhgE_C"/>
</dbReference>
<evidence type="ECO:0000256" key="6">
    <source>
        <dbReference type="SAM" id="MobiDB-lite"/>
    </source>
</evidence>
<protein>
    <submittedName>
        <fullName evidence="9">Phage infection protein</fullName>
    </submittedName>
</protein>
<evidence type="ECO:0000256" key="2">
    <source>
        <dbReference type="ARBA" id="ARBA00022692"/>
    </source>
</evidence>
<keyword evidence="3 7" id="KW-1133">Transmembrane helix</keyword>
<dbReference type="GO" id="GO:0140359">
    <property type="term" value="F:ABC-type transporter activity"/>
    <property type="evidence" value="ECO:0007669"/>
    <property type="project" value="InterPro"/>
</dbReference>
<dbReference type="EMBL" id="CP009246">
    <property type="protein sequence ID" value="APT86706.1"/>
    <property type="molecule type" value="Genomic_DNA"/>
</dbReference>
<evidence type="ECO:0000313" key="11">
    <source>
        <dbReference type="Proteomes" id="UP000185479"/>
    </source>
</evidence>
<dbReference type="GeneID" id="82880185"/>
<feature type="transmembrane region" description="Helical" evidence="7">
    <location>
        <begin position="525"/>
        <end position="544"/>
    </location>
</feature>
<dbReference type="EMBL" id="BJNB01000036">
    <property type="protein sequence ID" value="GEB98474.1"/>
    <property type="molecule type" value="Genomic_DNA"/>
</dbReference>
<dbReference type="RefSeq" id="WP_075729702.1">
    <property type="nucleotide sequence ID" value="NZ_BJNB01000036.1"/>
</dbReference>
<evidence type="ECO:0000313" key="10">
    <source>
        <dbReference type="EMBL" id="GEB98474.1"/>
    </source>
</evidence>
<gene>
    <name evidence="10" type="ORF">CFL01nite_19690</name>
    <name evidence="9" type="ORF">CFLV_05575</name>
</gene>
<dbReference type="NCBIfam" id="TIGR03062">
    <property type="entry name" value="pip_yhgE_Cterm"/>
    <property type="match status" value="1"/>
</dbReference>
<name>A0A1L7CLH0_CORFL</name>
<accession>A0A1L7CLH0</accession>
<feature type="domain" description="ABC-2 type transporter transmembrane" evidence="8">
    <location>
        <begin position="25"/>
        <end position="167"/>
    </location>
</feature>